<organism evidence="8 9">
    <name type="scientific">Owenia fusiformis</name>
    <name type="common">Polychaete worm</name>
    <dbReference type="NCBI Taxonomy" id="6347"/>
    <lineage>
        <taxon>Eukaryota</taxon>
        <taxon>Metazoa</taxon>
        <taxon>Spiralia</taxon>
        <taxon>Lophotrochozoa</taxon>
        <taxon>Annelida</taxon>
        <taxon>Polychaeta</taxon>
        <taxon>Sedentaria</taxon>
        <taxon>Canalipalpata</taxon>
        <taxon>Sabellida</taxon>
        <taxon>Oweniida</taxon>
        <taxon>Oweniidae</taxon>
        <taxon>Owenia</taxon>
    </lineage>
</organism>
<dbReference type="GO" id="GO:0003735">
    <property type="term" value="F:structural constituent of ribosome"/>
    <property type="evidence" value="ECO:0007669"/>
    <property type="project" value="TreeGrafter"/>
</dbReference>
<accession>A0A8J1U1P3</accession>
<sequence length="448" mass="51827">MATLNSASQVLPSIYSISSFEDQPKMSAPISRYLGPLSQRCVLNVLRHTPAVPMACSNCRCRQFSSKESLTVDVSNLAEMFRVAKQSSGKPLRRLFMTREEDPGRHTMQHEGLFYTMQPETHNVLFKEDSFTAEFRKQVETFNEMTLMVRRPAVEVISYLKQANYAYPPNKYLLYGSHGTGKTMSLAHIIHYCHSQGWMVLYVPWPSSWNNKFRYLTNSSYKADRWDLPRESVSWLKQFKTINAEILEKTPIKTRYSYEWTKREVMEKGSALTYLIEFGISRPKFSSDCIGALIKELKCQNEELGVRILLAIDGVNSFWRPTAIKLDNKEFADPDKITLIHNFKKLLQTDWSNGAVVGTVDAKASVKEERASFMPRYLLKKEGFEWLDPFVPIHVDDYNDKEVNSCIDYYVDKLWIQNPKALTEEGRNQLIFLTNKNPRILERTAAAW</sequence>
<dbReference type="InterPro" id="IPR019368">
    <property type="entry name" value="Ribosomal_mS29"/>
</dbReference>
<gene>
    <name evidence="8" type="ORF">OFUS_LOCUS21372</name>
</gene>
<dbReference type="InterPro" id="IPR027417">
    <property type="entry name" value="P-loop_NTPase"/>
</dbReference>
<dbReference type="Proteomes" id="UP000749559">
    <property type="component" value="Unassembled WGS sequence"/>
</dbReference>
<keyword evidence="9" id="KW-1185">Reference proteome</keyword>
<dbReference type="SUPFAM" id="SSF52540">
    <property type="entry name" value="P-loop containing nucleoside triphosphate hydrolases"/>
    <property type="match status" value="1"/>
</dbReference>
<dbReference type="GO" id="GO:0005763">
    <property type="term" value="C:mitochondrial small ribosomal subunit"/>
    <property type="evidence" value="ECO:0007669"/>
    <property type="project" value="TreeGrafter"/>
</dbReference>
<keyword evidence="5" id="KW-0496">Mitochondrion</keyword>
<evidence type="ECO:0000256" key="7">
    <source>
        <dbReference type="ARBA" id="ARBA00035140"/>
    </source>
</evidence>
<keyword evidence="6" id="KW-0687">Ribonucleoprotein</keyword>
<comment type="caution">
    <text evidence="8">The sequence shown here is derived from an EMBL/GenBank/DDBJ whole genome shotgun (WGS) entry which is preliminary data.</text>
</comment>
<dbReference type="PRINTS" id="PR01716">
    <property type="entry name" value="DEATHASSOCP3"/>
</dbReference>
<comment type="subcellular location">
    <subcellularLocation>
        <location evidence="1">Mitochondrion</location>
    </subcellularLocation>
</comment>
<evidence type="ECO:0000256" key="6">
    <source>
        <dbReference type="ARBA" id="ARBA00023274"/>
    </source>
</evidence>
<dbReference type="GO" id="GO:0006915">
    <property type="term" value="P:apoptotic process"/>
    <property type="evidence" value="ECO:0007669"/>
    <property type="project" value="InterPro"/>
</dbReference>
<dbReference type="OrthoDB" id="274828at2759"/>
<evidence type="ECO:0000256" key="2">
    <source>
        <dbReference type="ARBA" id="ARBA00009863"/>
    </source>
</evidence>
<protein>
    <recommendedName>
        <fullName evidence="7">Small ribosomal subunit protein mS29</fullName>
    </recommendedName>
</protein>
<evidence type="ECO:0000256" key="1">
    <source>
        <dbReference type="ARBA" id="ARBA00004173"/>
    </source>
</evidence>
<keyword evidence="4" id="KW-0689">Ribosomal protein</keyword>
<evidence type="ECO:0000256" key="5">
    <source>
        <dbReference type="ARBA" id="ARBA00023128"/>
    </source>
</evidence>
<evidence type="ECO:0000313" key="8">
    <source>
        <dbReference type="EMBL" id="CAH1797028.1"/>
    </source>
</evidence>
<dbReference type="InterPro" id="IPR008092">
    <property type="entry name" value="Ribosomal_mS29_met"/>
</dbReference>
<comment type="similarity">
    <text evidence="2">Belongs to the mitochondrion-specific ribosomal protein mS29 family.</text>
</comment>
<dbReference type="Pfam" id="PF10236">
    <property type="entry name" value="DAP3"/>
    <property type="match status" value="1"/>
</dbReference>
<reference evidence="8" key="1">
    <citation type="submission" date="2022-03" db="EMBL/GenBank/DDBJ databases">
        <authorList>
            <person name="Martin C."/>
        </authorList>
    </citation>
    <scope>NUCLEOTIDE SEQUENCE</scope>
</reference>
<dbReference type="Gene3D" id="3.40.50.300">
    <property type="entry name" value="P-loop containing nucleotide triphosphate hydrolases"/>
    <property type="match status" value="1"/>
</dbReference>
<dbReference type="EMBL" id="CAIIXF020000010">
    <property type="protein sequence ID" value="CAH1797028.1"/>
    <property type="molecule type" value="Genomic_DNA"/>
</dbReference>
<evidence type="ECO:0000313" key="9">
    <source>
        <dbReference type="Proteomes" id="UP000749559"/>
    </source>
</evidence>
<dbReference type="PANTHER" id="PTHR12810">
    <property type="entry name" value="MITOCHONDRIAL 28S RIBOSOMAL PROTEIN S29"/>
    <property type="match status" value="1"/>
</dbReference>
<keyword evidence="3" id="KW-0809">Transit peptide</keyword>
<dbReference type="PANTHER" id="PTHR12810:SF0">
    <property type="entry name" value="SMALL RIBOSOMAL SUBUNIT PROTEIN MS29"/>
    <property type="match status" value="1"/>
</dbReference>
<dbReference type="AlphaFoldDB" id="A0A8J1U1P3"/>
<name>A0A8J1U1P3_OWEFU</name>
<evidence type="ECO:0000256" key="4">
    <source>
        <dbReference type="ARBA" id="ARBA00022980"/>
    </source>
</evidence>
<evidence type="ECO:0000256" key="3">
    <source>
        <dbReference type="ARBA" id="ARBA00022946"/>
    </source>
</evidence>
<proteinExistence type="inferred from homology"/>